<reference evidence="2" key="1">
    <citation type="submission" date="2021-06" db="EMBL/GenBank/DDBJ databases">
        <authorList>
            <person name="Hodson N. C."/>
            <person name="Mongue J. A."/>
            <person name="Jaron S. K."/>
        </authorList>
    </citation>
    <scope>NUCLEOTIDE SEQUENCE</scope>
</reference>
<gene>
    <name evidence="2" type="ORF">AFUS01_LOCUS24017</name>
</gene>
<organism evidence="2 3">
    <name type="scientific">Allacma fusca</name>
    <dbReference type="NCBI Taxonomy" id="39272"/>
    <lineage>
        <taxon>Eukaryota</taxon>
        <taxon>Metazoa</taxon>
        <taxon>Ecdysozoa</taxon>
        <taxon>Arthropoda</taxon>
        <taxon>Hexapoda</taxon>
        <taxon>Collembola</taxon>
        <taxon>Symphypleona</taxon>
        <taxon>Sminthuridae</taxon>
        <taxon>Allacma</taxon>
    </lineage>
</organism>
<evidence type="ECO:0000259" key="1">
    <source>
        <dbReference type="Pfam" id="PF00089"/>
    </source>
</evidence>
<name>A0A8J2KEG3_9HEXA</name>
<dbReference type="AlphaFoldDB" id="A0A8J2KEG3"/>
<accession>A0A8J2KEG3</accession>
<dbReference type="OrthoDB" id="10051896at2759"/>
<feature type="non-terminal residue" evidence="2">
    <location>
        <position position="1"/>
    </location>
</feature>
<keyword evidence="3" id="KW-1185">Reference proteome</keyword>
<dbReference type="EMBL" id="CAJVCH010295582">
    <property type="protein sequence ID" value="CAG7785390.1"/>
    <property type="molecule type" value="Genomic_DNA"/>
</dbReference>
<evidence type="ECO:0000313" key="2">
    <source>
        <dbReference type="EMBL" id="CAG7785390.1"/>
    </source>
</evidence>
<dbReference type="InterPro" id="IPR001254">
    <property type="entry name" value="Trypsin_dom"/>
</dbReference>
<dbReference type="Proteomes" id="UP000708208">
    <property type="component" value="Unassembled WGS sequence"/>
</dbReference>
<evidence type="ECO:0000313" key="3">
    <source>
        <dbReference type="Proteomes" id="UP000708208"/>
    </source>
</evidence>
<protein>
    <recommendedName>
        <fullName evidence="1">Peptidase S1 domain-containing protein</fullName>
    </recommendedName>
</protein>
<proteinExistence type="predicted"/>
<dbReference type="Pfam" id="PF00089">
    <property type="entry name" value="Trypsin"/>
    <property type="match status" value="1"/>
</dbReference>
<comment type="caution">
    <text evidence="2">The sequence shown here is derived from an EMBL/GenBank/DDBJ whole genome shotgun (WGS) entry which is preliminary data.</text>
</comment>
<sequence>AINLYDLPDDVQVIKVAETKIHDSYNDPEFDYNIGIITLAEPLIFRQNVQPIRLAIPTIEASGEVQDVLHALVTGAVS</sequence>
<feature type="domain" description="Peptidase S1" evidence="1">
    <location>
        <begin position="10"/>
        <end position="56"/>
    </location>
</feature>
<dbReference type="GO" id="GO:0004252">
    <property type="term" value="F:serine-type endopeptidase activity"/>
    <property type="evidence" value="ECO:0007669"/>
    <property type="project" value="InterPro"/>
</dbReference>
<dbReference type="GO" id="GO:0006508">
    <property type="term" value="P:proteolysis"/>
    <property type="evidence" value="ECO:0007669"/>
    <property type="project" value="InterPro"/>
</dbReference>